<gene>
    <name evidence="1" type="primary">20</name>
    <name evidence="1" type="ORF">SEA_ZIPP_20</name>
</gene>
<accession>A0A514DHV2</accession>
<sequence length="49" mass="5633">MGCGCRKRKGITVFEVEFSDGTIRRVLTMGEVDELRDTDPNLIYRKVAR</sequence>
<dbReference type="Proteomes" id="UP000316610">
    <property type="component" value="Segment"/>
</dbReference>
<organism evidence="1 2">
    <name type="scientific">Gordonia phage Zipp</name>
    <dbReference type="NCBI Taxonomy" id="2591212"/>
    <lineage>
        <taxon>Viruses</taxon>
        <taxon>Duplodnaviria</taxon>
        <taxon>Heunggongvirae</taxon>
        <taxon>Uroviricota</taxon>
        <taxon>Caudoviricetes</taxon>
        <taxon>Stackebrandtviridae</taxon>
        <taxon>Schenleyvirinae</taxon>
        <taxon>Zitchvirus</taxon>
        <taxon>Zitchvirus zipp</taxon>
    </lineage>
</organism>
<dbReference type="EMBL" id="MK937607">
    <property type="protein sequence ID" value="QDH93174.1"/>
    <property type="molecule type" value="Genomic_DNA"/>
</dbReference>
<evidence type="ECO:0000313" key="1">
    <source>
        <dbReference type="EMBL" id="QDH93174.1"/>
    </source>
</evidence>
<keyword evidence="2" id="KW-1185">Reference proteome</keyword>
<dbReference type="KEGG" id="vg:63027323"/>
<proteinExistence type="predicted"/>
<dbReference type="RefSeq" id="YP_010002769.1">
    <property type="nucleotide sequence ID" value="NC_053248.1"/>
</dbReference>
<evidence type="ECO:0000313" key="2">
    <source>
        <dbReference type="Proteomes" id="UP000316610"/>
    </source>
</evidence>
<name>A0A514DHV2_9CAUD</name>
<dbReference type="GeneID" id="63027323"/>
<reference evidence="1 2" key="1">
    <citation type="submission" date="2019-05" db="EMBL/GenBank/DDBJ databases">
        <authorList>
            <person name="Hammer B.W."/>
            <person name="Chiaro A."/>
            <person name="Dufresne J."/>
            <person name="Kristler A."/>
            <person name="Kuo C.N."/>
            <person name="Ozcan Z."/>
            <person name="Pasmanik V."/>
            <person name="Shin J."/>
            <person name="Stephens K.N."/>
            <person name="Butela K.A."/>
            <person name="Garlena R.A."/>
            <person name="Russell D.A."/>
            <person name="Pope W.H."/>
            <person name="Jacobs-Sera D."/>
            <person name="Hatfull G.F."/>
        </authorList>
    </citation>
    <scope>NUCLEOTIDE SEQUENCE [LARGE SCALE GENOMIC DNA]</scope>
</reference>
<protein>
    <submittedName>
        <fullName evidence="1">Uncharacterized protein</fullName>
    </submittedName>
</protein>